<dbReference type="GO" id="GO:1990189">
    <property type="term" value="F:protein N-terminal-serine acetyltransferase activity"/>
    <property type="evidence" value="ECO:0007669"/>
    <property type="project" value="TreeGrafter"/>
</dbReference>
<dbReference type="EMBL" id="JAFLRJ010000418">
    <property type="protein sequence ID" value="MBO0516602.1"/>
    <property type="molecule type" value="Genomic_DNA"/>
</dbReference>
<organism evidence="2 3">
    <name type="scientific">Streptomyces beijiangensis</name>
    <dbReference type="NCBI Taxonomy" id="163361"/>
    <lineage>
        <taxon>Bacteria</taxon>
        <taxon>Bacillati</taxon>
        <taxon>Actinomycetota</taxon>
        <taxon>Actinomycetes</taxon>
        <taxon>Kitasatosporales</taxon>
        <taxon>Streptomycetaceae</taxon>
        <taxon>Streptomyces</taxon>
    </lineage>
</organism>
<evidence type="ECO:0000313" key="2">
    <source>
        <dbReference type="EMBL" id="MBO0516602.1"/>
    </source>
</evidence>
<dbReference type="Proteomes" id="UP000664167">
    <property type="component" value="Unassembled WGS sequence"/>
</dbReference>
<keyword evidence="3" id="KW-1185">Reference proteome</keyword>
<dbReference type="SUPFAM" id="SSF55729">
    <property type="entry name" value="Acyl-CoA N-acyltransferases (Nat)"/>
    <property type="match status" value="1"/>
</dbReference>
<evidence type="ECO:0000259" key="1">
    <source>
        <dbReference type="PROSITE" id="PS51186"/>
    </source>
</evidence>
<dbReference type="PROSITE" id="PS51186">
    <property type="entry name" value="GNAT"/>
    <property type="match status" value="1"/>
</dbReference>
<reference evidence="2" key="1">
    <citation type="submission" date="2021-03" db="EMBL/GenBank/DDBJ databases">
        <title>Streptomyces poriferae sp. nov., a novel marine sponge-derived Actinobacteria species with anti-MRSA activity.</title>
        <authorList>
            <person name="Sandoval-Powers M."/>
            <person name="Kralova S."/>
            <person name="Nguyen G.-S."/>
            <person name="Fawwal D."/>
            <person name="Degnes K."/>
            <person name="Klinkenberg G."/>
            <person name="Sletta H."/>
            <person name="Wentzel A."/>
            <person name="Liles M.R."/>
        </authorList>
    </citation>
    <scope>NUCLEOTIDE SEQUENCE</scope>
    <source>
        <strain evidence="2">DSM 41794</strain>
    </source>
</reference>
<comment type="caution">
    <text evidence="2">The sequence shown here is derived from an EMBL/GenBank/DDBJ whole genome shotgun (WGS) entry which is preliminary data.</text>
</comment>
<dbReference type="PANTHER" id="PTHR43441">
    <property type="entry name" value="RIBOSOMAL-PROTEIN-SERINE ACETYLTRANSFERASE"/>
    <property type="match status" value="1"/>
</dbReference>
<sequence length="190" mass="20999">MEPVTLTTERLLLRALDRRDIEATYVACQDPGIQRWTTVPSPYERMHAEFFIEQMVPEGWRTDSAYNFAVLPLGGGPLIGSLTVHRSLPGAWETGFWTAKEHRGRGYMTEAVSALARWAFTALGAERLEWRAEVGNGASRAVAEKSGFRVEGVMRAGLLHRDTLRDAWLGALLPGDLGLPSARPYVSATS</sequence>
<dbReference type="Pfam" id="PF13302">
    <property type="entry name" value="Acetyltransf_3"/>
    <property type="match status" value="1"/>
</dbReference>
<dbReference type="PANTHER" id="PTHR43441:SF10">
    <property type="entry name" value="ACETYLTRANSFERASE"/>
    <property type="match status" value="1"/>
</dbReference>
<proteinExistence type="predicted"/>
<dbReference type="RefSeq" id="WP_206968487.1">
    <property type="nucleotide sequence ID" value="NZ_BAAAJJ010000001.1"/>
</dbReference>
<dbReference type="AlphaFoldDB" id="A0A939JL79"/>
<dbReference type="Gene3D" id="3.40.630.30">
    <property type="match status" value="1"/>
</dbReference>
<dbReference type="InterPro" id="IPR000182">
    <property type="entry name" value="GNAT_dom"/>
</dbReference>
<accession>A0A939JL79</accession>
<feature type="domain" description="N-acetyltransferase" evidence="1">
    <location>
        <begin position="11"/>
        <end position="174"/>
    </location>
</feature>
<dbReference type="GO" id="GO:0005737">
    <property type="term" value="C:cytoplasm"/>
    <property type="evidence" value="ECO:0007669"/>
    <property type="project" value="TreeGrafter"/>
</dbReference>
<dbReference type="GO" id="GO:0008999">
    <property type="term" value="F:protein-N-terminal-alanine acetyltransferase activity"/>
    <property type="evidence" value="ECO:0007669"/>
    <property type="project" value="TreeGrafter"/>
</dbReference>
<protein>
    <submittedName>
        <fullName evidence="2">GNAT family N-acetyltransferase</fullName>
    </submittedName>
</protein>
<dbReference type="InterPro" id="IPR016181">
    <property type="entry name" value="Acyl_CoA_acyltransferase"/>
</dbReference>
<name>A0A939JL79_9ACTN</name>
<dbReference type="InterPro" id="IPR051908">
    <property type="entry name" value="Ribosomal_N-acetyltransferase"/>
</dbReference>
<gene>
    <name evidence="2" type="ORF">J0695_33245</name>
</gene>
<evidence type="ECO:0000313" key="3">
    <source>
        <dbReference type="Proteomes" id="UP000664167"/>
    </source>
</evidence>